<name>E6PP84_9ZZZZ</name>
<organism evidence="1">
    <name type="scientific">mine drainage metagenome</name>
    <dbReference type="NCBI Taxonomy" id="410659"/>
    <lineage>
        <taxon>unclassified sequences</taxon>
        <taxon>metagenomes</taxon>
        <taxon>ecological metagenomes</taxon>
    </lineage>
</organism>
<dbReference type="EMBL" id="CABM01000031">
    <property type="protein sequence ID" value="CBH96736.1"/>
    <property type="molecule type" value="Genomic_DNA"/>
</dbReference>
<evidence type="ECO:0000313" key="1">
    <source>
        <dbReference type="EMBL" id="CBH96736.1"/>
    </source>
</evidence>
<protein>
    <submittedName>
        <fullName evidence="1">Uncharacterized protein</fullName>
    </submittedName>
</protein>
<accession>E6PP84</accession>
<gene>
    <name evidence="1" type="ORF">CARN2_2452</name>
</gene>
<reference evidence="1" key="1">
    <citation type="submission" date="2009-10" db="EMBL/GenBank/DDBJ databases">
        <title>Diversity of trophic interactions inside an arsenic-rich microbial ecosystem.</title>
        <authorList>
            <person name="Bertin P.N."/>
            <person name="Heinrich-Salmeron A."/>
            <person name="Pelletier E."/>
            <person name="Goulhen-Chollet F."/>
            <person name="Arsene-Ploetze F."/>
            <person name="Gallien S."/>
            <person name="Calteau A."/>
            <person name="Vallenet D."/>
            <person name="Casiot C."/>
            <person name="Chane-Woon-Ming B."/>
            <person name="Giloteaux L."/>
            <person name="Barakat M."/>
            <person name="Bonnefoy V."/>
            <person name="Bruneel O."/>
            <person name="Chandler M."/>
            <person name="Cleiss J."/>
            <person name="Duran R."/>
            <person name="Elbaz-Poulichet F."/>
            <person name="Fonknechten N."/>
            <person name="Lauga B."/>
            <person name="Mornico D."/>
            <person name="Ortet P."/>
            <person name="Schaeffer C."/>
            <person name="Siguier P."/>
            <person name="Alexander Thil Smith A."/>
            <person name="Van Dorsselaer A."/>
            <person name="Weissenbach J."/>
            <person name="Medigue C."/>
            <person name="Le Paslier D."/>
        </authorList>
    </citation>
    <scope>NUCLEOTIDE SEQUENCE</scope>
</reference>
<sequence length="77" mass="7999">MTTPCVRSPACADYSPRPPRLSTVNAAGQRGILPLTPGCSKALRGALAAAIEYPWYTGAAEPDGVTRSDPDHASSQT</sequence>
<proteinExistence type="predicted"/>
<comment type="caution">
    <text evidence="1">The sequence shown here is derived from an EMBL/GenBank/DDBJ whole genome shotgun (WGS) entry which is preliminary data.</text>
</comment>
<dbReference type="AlphaFoldDB" id="E6PP84"/>